<dbReference type="InterPro" id="IPR001841">
    <property type="entry name" value="Znf_RING"/>
</dbReference>
<dbReference type="InterPro" id="IPR051826">
    <property type="entry name" value="E3_ubiquitin-ligase_domain"/>
</dbReference>
<dbReference type="SUPFAM" id="SSF57850">
    <property type="entry name" value="RING/U-box"/>
    <property type="match status" value="1"/>
</dbReference>
<dbReference type="InterPro" id="IPR013083">
    <property type="entry name" value="Znf_RING/FYVE/PHD"/>
</dbReference>
<evidence type="ECO:0000256" key="2">
    <source>
        <dbReference type="SAM" id="MobiDB-lite"/>
    </source>
</evidence>
<name>A0A9W7XFF5_9FUNG</name>
<proteinExistence type="predicted"/>
<gene>
    <name evidence="5" type="ORF">LPJ64_006368</name>
</gene>
<evidence type="ECO:0000313" key="6">
    <source>
        <dbReference type="Proteomes" id="UP001145021"/>
    </source>
</evidence>
<protein>
    <recommendedName>
        <fullName evidence="4">RING-type domain-containing protein</fullName>
    </recommendedName>
</protein>
<dbReference type="EMBL" id="JANBOH010000725">
    <property type="protein sequence ID" value="KAJ1641693.1"/>
    <property type="molecule type" value="Genomic_DNA"/>
</dbReference>
<evidence type="ECO:0000256" key="1">
    <source>
        <dbReference type="PROSITE-ProRule" id="PRU00175"/>
    </source>
</evidence>
<keyword evidence="1" id="KW-0479">Metal-binding</keyword>
<comment type="caution">
    <text evidence="5">The sequence shown here is derived from an EMBL/GenBank/DDBJ whole genome shotgun (WGS) entry which is preliminary data.</text>
</comment>
<evidence type="ECO:0000256" key="3">
    <source>
        <dbReference type="SAM" id="Phobius"/>
    </source>
</evidence>
<keyword evidence="1" id="KW-0862">Zinc</keyword>
<dbReference type="Proteomes" id="UP001145021">
    <property type="component" value="Unassembled WGS sequence"/>
</dbReference>
<dbReference type="SMART" id="SM00184">
    <property type="entry name" value="RING"/>
    <property type="match status" value="1"/>
</dbReference>
<dbReference type="Gene3D" id="3.30.40.10">
    <property type="entry name" value="Zinc/RING finger domain, C3HC4 (zinc finger)"/>
    <property type="match status" value="1"/>
</dbReference>
<feature type="domain" description="RING-type" evidence="4">
    <location>
        <begin position="173"/>
        <end position="214"/>
    </location>
</feature>
<feature type="compositionally biased region" description="Polar residues" evidence="2">
    <location>
        <begin position="105"/>
        <end position="114"/>
    </location>
</feature>
<keyword evidence="3" id="KW-1133">Transmembrane helix</keyword>
<dbReference type="PANTHER" id="PTHR22765:SF416">
    <property type="entry name" value="E3 UBIQUITIN-PROTEIN LIGASE GODZILLA"/>
    <property type="match status" value="1"/>
</dbReference>
<evidence type="ECO:0000259" key="4">
    <source>
        <dbReference type="PROSITE" id="PS50089"/>
    </source>
</evidence>
<dbReference type="GO" id="GO:0008270">
    <property type="term" value="F:zinc ion binding"/>
    <property type="evidence" value="ECO:0007669"/>
    <property type="project" value="UniProtKB-KW"/>
</dbReference>
<keyword evidence="3" id="KW-0472">Membrane</keyword>
<keyword evidence="6" id="KW-1185">Reference proteome</keyword>
<dbReference type="GO" id="GO:0005737">
    <property type="term" value="C:cytoplasm"/>
    <property type="evidence" value="ECO:0007669"/>
    <property type="project" value="TreeGrafter"/>
</dbReference>
<organism evidence="5 6">
    <name type="scientific">Coemansia asiatica</name>
    <dbReference type="NCBI Taxonomy" id="1052880"/>
    <lineage>
        <taxon>Eukaryota</taxon>
        <taxon>Fungi</taxon>
        <taxon>Fungi incertae sedis</taxon>
        <taxon>Zoopagomycota</taxon>
        <taxon>Kickxellomycotina</taxon>
        <taxon>Kickxellomycetes</taxon>
        <taxon>Kickxellales</taxon>
        <taxon>Kickxellaceae</taxon>
        <taxon>Coemansia</taxon>
    </lineage>
</organism>
<keyword evidence="3" id="KW-0812">Transmembrane</keyword>
<feature type="region of interest" description="Disordered" evidence="2">
    <location>
        <begin position="105"/>
        <end position="125"/>
    </location>
</feature>
<sequence>MQASIKTVNAAAPAVPRQCSLVERLCARVVVHMFLPRSGKRSSLISPQPAASRSWISERSLGLETAKRHVANYARAFAAVIVGCGPLLAAATCVVLLNAIGSTGANTSTRTGNPPGQHEQHEQPERERLEQFISSISYRQRQKSRNLIRIDQLDLVSQLVDFTDQSASAGDRCAICLESSASNQVRILACRHAFHAECIEPWLTKCCGFCPLCKAQLQPKKD</sequence>
<dbReference type="PROSITE" id="PS50089">
    <property type="entry name" value="ZF_RING_2"/>
    <property type="match status" value="1"/>
</dbReference>
<reference evidence="5" key="1">
    <citation type="submission" date="2022-07" db="EMBL/GenBank/DDBJ databases">
        <title>Phylogenomic reconstructions and comparative analyses of Kickxellomycotina fungi.</title>
        <authorList>
            <person name="Reynolds N.K."/>
            <person name="Stajich J.E."/>
            <person name="Barry K."/>
            <person name="Grigoriev I.V."/>
            <person name="Crous P."/>
            <person name="Smith M.E."/>
        </authorList>
    </citation>
    <scope>NUCLEOTIDE SEQUENCE</scope>
    <source>
        <strain evidence="5">NBRC 105413</strain>
    </source>
</reference>
<dbReference type="Pfam" id="PF13639">
    <property type="entry name" value="zf-RING_2"/>
    <property type="match status" value="1"/>
</dbReference>
<dbReference type="GO" id="GO:0061630">
    <property type="term" value="F:ubiquitin protein ligase activity"/>
    <property type="evidence" value="ECO:0007669"/>
    <property type="project" value="TreeGrafter"/>
</dbReference>
<feature type="transmembrane region" description="Helical" evidence="3">
    <location>
        <begin position="76"/>
        <end position="100"/>
    </location>
</feature>
<dbReference type="PANTHER" id="PTHR22765">
    <property type="entry name" value="RING FINGER AND PROTEASE ASSOCIATED DOMAIN-CONTAINING"/>
    <property type="match status" value="1"/>
</dbReference>
<accession>A0A9W7XFF5</accession>
<evidence type="ECO:0000313" key="5">
    <source>
        <dbReference type="EMBL" id="KAJ1641693.1"/>
    </source>
</evidence>
<keyword evidence="1" id="KW-0863">Zinc-finger</keyword>
<dbReference type="GO" id="GO:0006511">
    <property type="term" value="P:ubiquitin-dependent protein catabolic process"/>
    <property type="evidence" value="ECO:0007669"/>
    <property type="project" value="TreeGrafter"/>
</dbReference>
<dbReference type="AlphaFoldDB" id="A0A9W7XFF5"/>